<organism evidence="1 2">
    <name type="scientific">Candidatus Dehalogenimonas loeffleri</name>
    <dbReference type="NCBI Taxonomy" id="3127115"/>
    <lineage>
        <taxon>Bacteria</taxon>
        <taxon>Bacillati</taxon>
        <taxon>Chloroflexota</taxon>
        <taxon>Dehalococcoidia</taxon>
        <taxon>Dehalococcoidales</taxon>
        <taxon>Dehalococcoidaceae</taxon>
        <taxon>Dehalogenimonas</taxon>
    </lineage>
</organism>
<proteinExistence type="predicted"/>
<dbReference type="RefSeq" id="WP_338736845.1">
    <property type="nucleotide sequence ID" value="NZ_CP146612.1"/>
</dbReference>
<evidence type="ECO:0000313" key="2">
    <source>
        <dbReference type="Proteomes" id="UP001375370"/>
    </source>
</evidence>
<reference evidence="1 2" key="1">
    <citation type="submission" date="2024-03" db="EMBL/GenBank/DDBJ databases">
        <title>A Dehalogenimonas Isolated from Estuarine Sediments Dihaloeliminates Chlorinated Alkanes.</title>
        <authorList>
            <person name="Yang Y."/>
            <person name="Wang H."/>
        </authorList>
    </citation>
    <scope>NUCLEOTIDE SEQUENCE [LARGE SCALE GENOMIC DNA]</scope>
    <source>
        <strain evidence="1 2">W</strain>
    </source>
</reference>
<dbReference type="EMBL" id="CP146612">
    <property type="protein sequence ID" value="WWX24728.1"/>
    <property type="molecule type" value="Genomic_DNA"/>
</dbReference>
<dbReference type="Proteomes" id="UP001375370">
    <property type="component" value="Chromosome"/>
</dbReference>
<evidence type="ECO:0000313" key="1">
    <source>
        <dbReference type="EMBL" id="WWX24728.1"/>
    </source>
</evidence>
<keyword evidence="2" id="KW-1185">Reference proteome</keyword>
<name>A0ABZ2J1I0_9CHLR</name>
<gene>
    <name evidence="1" type="ORF">V8247_05525</name>
</gene>
<protein>
    <submittedName>
        <fullName evidence="1">Helix-turn-helix domain-containing protein</fullName>
    </submittedName>
</protein>
<sequence>MRDETLAENEYDPDDLPPEYMTYQDEGCEEAPACLECPLPHCIHDGLLLRQDQVKQRRLDMALKRLAGAGVAEIAAEYHVTRRTVSRAIADYQQGRITATGGAAGE</sequence>
<dbReference type="Pfam" id="PF13384">
    <property type="entry name" value="HTH_23"/>
    <property type="match status" value="1"/>
</dbReference>
<accession>A0ABZ2J1I0</accession>